<feature type="domain" description="Halobacterial output" evidence="1">
    <location>
        <begin position="32"/>
        <end position="87"/>
    </location>
</feature>
<evidence type="ECO:0000313" key="2">
    <source>
        <dbReference type="EMBL" id="MFD1634976.1"/>
    </source>
</evidence>
<comment type="caution">
    <text evidence="2">The sequence shown here is derived from an EMBL/GenBank/DDBJ whole genome shotgun (WGS) entry which is preliminary data.</text>
</comment>
<accession>A0ABD6D1C2</accession>
<reference evidence="2 3" key="1">
    <citation type="journal article" date="2019" name="Int. J. Syst. Evol. Microbiol.">
        <title>The Global Catalogue of Microorganisms (GCM) 10K type strain sequencing project: providing services to taxonomists for standard genome sequencing and annotation.</title>
        <authorList>
            <consortium name="The Broad Institute Genomics Platform"/>
            <consortium name="The Broad Institute Genome Sequencing Center for Infectious Disease"/>
            <person name="Wu L."/>
            <person name="Ma J."/>
        </authorList>
    </citation>
    <scope>NUCLEOTIDE SEQUENCE [LARGE SCALE GENOMIC DNA]</scope>
    <source>
        <strain evidence="2 3">CGMCC 1.10594</strain>
    </source>
</reference>
<protein>
    <submittedName>
        <fullName evidence="2">HalOD1 output domain-containing protein</fullName>
    </submittedName>
</protein>
<dbReference type="RefSeq" id="WP_256405204.1">
    <property type="nucleotide sequence ID" value="NZ_CP187151.1"/>
</dbReference>
<gene>
    <name evidence="2" type="ORF">ACFSBJ_14690</name>
</gene>
<dbReference type="Proteomes" id="UP001597075">
    <property type="component" value="Unassembled WGS sequence"/>
</dbReference>
<dbReference type="Pfam" id="PF18545">
    <property type="entry name" value="HalOD1"/>
    <property type="match status" value="1"/>
</dbReference>
<evidence type="ECO:0000259" key="1">
    <source>
        <dbReference type="Pfam" id="PF18545"/>
    </source>
</evidence>
<organism evidence="2 3">
    <name type="scientific">Haloplanus ruber</name>
    <dbReference type="NCBI Taxonomy" id="869892"/>
    <lineage>
        <taxon>Archaea</taxon>
        <taxon>Methanobacteriati</taxon>
        <taxon>Methanobacteriota</taxon>
        <taxon>Stenosarchaea group</taxon>
        <taxon>Halobacteria</taxon>
        <taxon>Halobacteriales</taxon>
        <taxon>Haloferacaceae</taxon>
        <taxon>Haloplanus</taxon>
    </lineage>
</organism>
<sequence>MIGSDSLVTWDDDSGAYVANFDAEELPPSIVVAEVLNAAREGSDPPLFDYVDPDALDALVTDSDPSLRISFPVDDLRVTVRGDGRVLARPA</sequence>
<dbReference type="AlphaFoldDB" id="A0ABD6D1C2"/>
<name>A0ABD6D1C2_9EURY</name>
<evidence type="ECO:0000313" key="3">
    <source>
        <dbReference type="Proteomes" id="UP001597075"/>
    </source>
</evidence>
<keyword evidence="3" id="KW-1185">Reference proteome</keyword>
<proteinExistence type="predicted"/>
<dbReference type="InterPro" id="IPR040624">
    <property type="entry name" value="HalOD1"/>
</dbReference>
<dbReference type="EMBL" id="JBHUDL010000010">
    <property type="protein sequence ID" value="MFD1634976.1"/>
    <property type="molecule type" value="Genomic_DNA"/>
</dbReference>